<dbReference type="Proteomes" id="UP000811899">
    <property type="component" value="Unassembled WGS sequence"/>
</dbReference>
<accession>A0AAW4L167</accession>
<dbReference type="NCBIfam" id="NF041770">
    <property type="entry name" value="CFI_box_CTERM"/>
    <property type="match status" value="1"/>
</dbReference>
<feature type="signal peptide" evidence="1">
    <location>
        <begin position="1"/>
        <end position="23"/>
    </location>
</feature>
<protein>
    <recommendedName>
        <fullName evidence="4">Peptidase MA superfamily protein</fullName>
    </recommendedName>
</protein>
<feature type="chain" id="PRO_5043542995" description="Peptidase MA superfamily protein" evidence="1">
    <location>
        <begin position="24"/>
        <end position="545"/>
    </location>
</feature>
<evidence type="ECO:0000313" key="2">
    <source>
        <dbReference type="EMBL" id="MBT0663230.1"/>
    </source>
</evidence>
<comment type="caution">
    <text evidence="2">The sequence shown here is derived from an EMBL/GenBank/DDBJ whole genome shotgun (WGS) entry which is preliminary data.</text>
</comment>
<evidence type="ECO:0000313" key="3">
    <source>
        <dbReference type="Proteomes" id="UP000811899"/>
    </source>
</evidence>
<name>A0AAW4L167_9BACT</name>
<keyword evidence="3" id="KW-1185">Reference proteome</keyword>
<evidence type="ECO:0000256" key="1">
    <source>
        <dbReference type="SAM" id="SignalP"/>
    </source>
</evidence>
<dbReference type="AlphaFoldDB" id="A0AAW4L167"/>
<keyword evidence="1" id="KW-0732">Signal</keyword>
<dbReference type="NCBIfam" id="NF045524">
    <property type="entry name" value="MXAN_6640_HExxH"/>
    <property type="match status" value="1"/>
</dbReference>
<reference evidence="2 3" key="1">
    <citation type="submission" date="2021-05" db="EMBL/GenBank/DDBJ databases">
        <title>The draft genome of Geobacter pelophilus DSM 12255.</title>
        <authorList>
            <person name="Xu Z."/>
            <person name="Masuda Y."/>
            <person name="Itoh H."/>
            <person name="Senoo K."/>
        </authorList>
    </citation>
    <scope>NUCLEOTIDE SEQUENCE [LARGE SCALE GENOMIC DNA]</scope>
    <source>
        <strain evidence="2 3">DSM 12255</strain>
    </source>
</reference>
<dbReference type="EMBL" id="JAHCVJ010000001">
    <property type="protein sequence ID" value="MBT0663230.1"/>
    <property type="molecule type" value="Genomic_DNA"/>
</dbReference>
<gene>
    <name evidence="2" type="ORF">KI809_02860</name>
</gene>
<sequence>MSFTLKLLTVLIVMSLAAPALFAAGLDDYYLERFGEKPGRSTPLSGLSAVSQATGELPLDRCYTPVYHSLRRDWQKLTVGTQQVLAKYLAKPALADPAQFTSSGGRFTIHYATSGLDAPPLTDANGNGVPDWVETVAAVFETVYAAEVNSLHYNPAPTAGGVPYDVYLQNLGGGIAKYLGFTNSDIPFSTASYGSYITIDNDFAEFNHDKYSALDYLQITAAHEYHHAIQYGYNAYFDPWYAEATSTWIEDEVYDSVNQLYDYLPPWFQNFGLPLNAAVSVSSGGGYGRWLFNRYIAETRGLDMVRTIWTRLAQRGAPTDGNDIPMLPVLEEVLGDGIGTELIGFGKRLALQNWASHQHDISRIYAHPLPSQTGTSPLPLSEFPAQPYSLAFFSYPLNSIGGVDLSAKPAEVLADSVSTSNADILVLSNSGSATATTTATGGGGGGGGCFIATAAYGSYMHPKVMVLRDFRDRWLLTNLPGKWLVSLYYRVSPPLAAVISRHQWLAKGCRALLAPLVVTVEHPESVAPLLLGLLAWTLIRGRITS</sequence>
<proteinExistence type="predicted"/>
<evidence type="ECO:0008006" key="4">
    <source>
        <dbReference type="Google" id="ProtNLM"/>
    </source>
</evidence>
<organism evidence="2 3">
    <name type="scientific">Geoanaerobacter pelophilus</name>
    <dbReference type="NCBI Taxonomy" id="60036"/>
    <lineage>
        <taxon>Bacteria</taxon>
        <taxon>Pseudomonadati</taxon>
        <taxon>Thermodesulfobacteriota</taxon>
        <taxon>Desulfuromonadia</taxon>
        <taxon>Geobacterales</taxon>
        <taxon>Geobacteraceae</taxon>
        <taxon>Geoanaerobacter</taxon>
    </lineage>
</organism>
<dbReference type="InterPro" id="IPR049886">
    <property type="entry name" value="CFI_box_CTERM_dom"/>
</dbReference>